<accession>A0A7J6WRP0</accession>
<evidence type="ECO:0000256" key="1">
    <source>
        <dbReference type="SAM" id="MobiDB-lite"/>
    </source>
</evidence>
<evidence type="ECO:0000313" key="3">
    <source>
        <dbReference type="Proteomes" id="UP000554482"/>
    </source>
</evidence>
<keyword evidence="3" id="KW-1185">Reference proteome</keyword>
<name>A0A7J6WRP0_THATH</name>
<sequence length="165" mass="17702">MLKAFSMLGLIFIFIQLWLGYSVIGNLDVDVLTHFPKLPKGIRIHPPGPSNREQPPSPFGVEEQFPPFSKLPKGVPIPPSGPSHPPPTPFGKLAKGQFSHISKLPKGVPPSGPSDREPPPTPHGKLVEGEFSRFSKLPKGVQIPPSKLVKGEFPPPHGGGLDGLV</sequence>
<proteinExistence type="predicted"/>
<comment type="caution">
    <text evidence="2">The sequence shown here is derived from an EMBL/GenBank/DDBJ whole genome shotgun (WGS) entry which is preliminary data.</text>
</comment>
<dbReference type="EMBL" id="JABWDY010012248">
    <property type="protein sequence ID" value="KAF5199260.1"/>
    <property type="molecule type" value="Genomic_DNA"/>
</dbReference>
<evidence type="ECO:0000313" key="2">
    <source>
        <dbReference type="EMBL" id="KAF5199260.1"/>
    </source>
</evidence>
<feature type="region of interest" description="Disordered" evidence="1">
    <location>
        <begin position="41"/>
        <end position="165"/>
    </location>
</feature>
<reference evidence="2 3" key="1">
    <citation type="submission" date="2020-06" db="EMBL/GenBank/DDBJ databases">
        <title>Transcriptomic and genomic resources for Thalictrum thalictroides and T. hernandezii: Facilitating candidate gene discovery in an emerging model plant lineage.</title>
        <authorList>
            <person name="Arias T."/>
            <person name="Riano-Pachon D.M."/>
            <person name="Di Stilio V.S."/>
        </authorList>
    </citation>
    <scope>NUCLEOTIDE SEQUENCE [LARGE SCALE GENOMIC DNA]</scope>
    <source>
        <strain evidence="3">cv. WT478/WT964</strain>
        <tissue evidence="2">Leaves</tissue>
    </source>
</reference>
<feature type="compositionally biased region" description="Pro residues" evidence="1">
    <location>
        <begin position="75"/>
        <end position="89"/>
    </location>
</feature>
<dbReference type="AlphaFoldDB" id="A0A7J6WRP0"/>
<gene>
    <name evidence="2" type="ORF">FRX31_011153</name>
</gene>
<dbReference type="Proteomes" id="UP000554482">
    <property type="component" value="Unassembled WGS sequence"/>
</dbReference>
<protein>
    <submittedName>
        <fullName evidence="2">Uncharacterized protein</fullName>
    </submittedName>
</protein>
<organism evidence="2 3">
    <name type="scientific">Thalictrum thalictroides</name>
    <name type="common">Rue-anemone</name>
    <name type="synonym">Anemone thalictroides</name>
    <dbReference type="NCBI Taxonomy" id="46969"/>
    <lineage>
        <taxon>Eukaryota</taxon>
        <taxon>Viridiplantae</taxon>
        <taxon>Streptophyta</taxon>
        <taxon>Embryophyta</taxon>
        <taxon>Tracheophyta</taxon>
        <taxon>Spermatophyta</taxon>
        <taxon>Magnoliopsida</taxon>
        <taxon>Ranunculales</taxon>
        <taxon>Ranunculaceae</taxon>
        <taxon>Thalictroideae</taxon>
        <taxon>Thalictrum</taxon>
    </lineage>
</organism>